<feature type="transmembrane region" description="Helical" evidence="1">
    <location>
        <begin position="126"/>
        <end position="147"/>
    </location>
</feature>
<dbReference type="Proteomes" id="UP000078252">
    <property type="component" value="Unassembled WGS sequence"/>
</dbReference>
<evidence type="ECO:0000313" key="3">
    <source>
        <dbReference type="EMBL" id="KTR07192.1"/>
    </source>
</evidence>
<dbReference type="InterPro" id="IPR018929">
    <property type="entry name" value="DUF2510"/>
</dbReference>
<reference evidence="3 4" key="1">
    <citation type="journal article" date="2016" name="Front. Microbiol.">
        <title>Genomic Resource of Rice Seed Associated Bacteria.</title>
        <authorList>
            <person name="Midha S."/>
            <person name="Bansal K."/>
            <person name="Sharma S."/>
            <person name="Kumar N."/>
            <person name="Patil P.P."/>
            <person name="Chaudhry V."/>
            <person name="Patil P.B."/>
        </authorList>
    </citation>
    <scope>NUCLEOTIDE SEQUENCE [LARGE SCALE GENOMIC DNA]</scope>
    <source>
        <strain evidence="3 4">NS184</strain>
    </source>
</reference>
<comment type="caution">
    <text evidence="3">The sequence shown here is derived from an EMBL/GenBank/DDBJ whole genome shotgun (WGS) entry which is preliminary data.</text>
</comment>
<name>A0A175RWC8_9MICO</name>
<evidence type="ECO:0000313" key="4">
    <source>
        <dbReference type="Proteomes" id="UP000078252"/>
    </source>
</evidence>
<evidence type="ECO:0000259" key="2">
    <source>
        <dbReference type="Pfam" id="PF10708"/>
    </source>
</evidence>
<proteinExistence type="predicted"/>
<dbReference type="AlphaFoldDB" id="A0A175RWC8"/>
<dbReference type="PATRIC" id="fig|33881.3.peg.1888"/>
<feature type="transmembrane region" description="Helical" evidence="1">
    <location>
        <begin position="97"/>
        <end position="114"/>
    </location>
</feature>
<organism evidence="3 4">
    <name type="scientific">Curtobacterium luteum</name>
    <dbReference type="NCBI Taxonomy" id="33881"/>
    <lineage>
        <taxon>Bacteria</taxon>
        <taxon>Bacillati</taxon>
        <taxon>Actinomycetota</taxon>
        <taxon>Actinomycetes</taxon>
        <taxon>Micrococcales</taxon>
        <taxon>Microbacteriaceae</taxon>
        <taxon>Curtobacterium</taxon>
    </lineage>
</organism>
<accession>A0A175RWC8</accession>
<gene>
    <name evidence="3" type="ORF">NS184_07840</name>
</gene>
<dbReference type="RefSeq" id="WP_058725559.1">
    <property type="nucleotide sequence ID" value="NZ_LDQC01000042.1"/>
</dbReference>
<evidence type="ECO:0000256" key="1">
    <source>
        <dbReference type="SAM" id="Phobius"/>
    </source>
</evidence>
<dbReference type="OrthoDB" id="5244233at2"/>
<dbReference type="EMBL" id="LDQC01000042">
    <property type="protein sequence ID" value="KTR07192.1"/>
    <property type="molecule type" value="Genomic_DNA"/>
</dbReference>
<keyword evidence="1" id="KW-1133">Transmembrane helix</keyword>
<dbReference type="Pfam" id="PF10708">
    <property type="entry name" value="DUF2510"/>
    <property type="match status" value="1"/>
</dbReference>
<keyword evidence="1" id="KW-0812">Transmembrane</keyword>
<feature type="domain" description="DUF2510" evidence="2">
    <location>
        <begin position="6"/>
        <end position="37"/>
    </location>
</feature>
<sequence length="148" mass="15025">MTLPAAGWFPDPQDATRLRWWDGRTWAEATRALPPRTDPVVPVVVAPVGPSFSVGTATIGTRPWASDAGNVRRLCVLTVVAALAAALSAAWNPLGLVSAAALAIGSAAVVAPRATGGWRVLSRSIAASALVVAVATAAVAASAQYGLF</sequence>
<keyword evidence="1" id="KW-0472">Membrane</keyword>
<protein>
    <recommendedName>
        <fullName evidence="2">DUF2510 domain-containing protein</fullName>
    </recommendedName>
</protein>
<feature type="transmembrane region" description="Helical" evidence="1">
    <location>
        <begin position="74"/>
        <end position="91"/>
    </location>
</feature>